<dbReference type="RefSeq" id="WP_163396727.1">
    <property type="nucleotide sequence ID" value="NZ_BMKP01000016.1"/>
</dbReference>
<evidence type="ECO:0000313" key="2">
    <source>
        <dbReference type="Proteomes" id="UP000655016"/>
    </source>
</evidence>
<gene>
    <name evidence="1" type="ORF">GCM10011518_44030</name>
</gene>
<sequence length="174" mass="21047">MNEYYVQDTNHFFDTITKIKNEGNKEAYFIIENSIDHCHLIRFLKDVKLCITGQKNDYNIYLDPKELSSNPNWKFNSTLFFFWDNNDIIYSNLNFVYTIQQYDFIDDPIWNSFGMVLMEFYNSKIIFKNCLFENKTNRAFEIITKDKSFIIFDKCEFIGNFNFIFDLSSNIRFK</sequence>
<protein>
    <recommendedName>
        <fullName evidence="3">Right handed beta helix region</fullName>
    </recommendedName>
</protein>
<accession>A0ABQ1UYF4</accession>
<comment type="caution">
    <text evidence="1">The sequence shown here is derived from an EMBL/GenBank/DDBJ whole genome shotgun (WGS) entry which is preliminary data.</text>
</comment>
<proteinExistence type="predicted"/>
<evidence type="ECO:0000313" key="1">
    <source>
        <dbReference type="EMBL" id="GGF29983.1"/>
    </source>
</evidence>
<dbReference type="EMBL" id="BMKP01000016">
    <property type="protein sequence ID" value="GGF29983.1"/>
    <property type="molecule type" value="Genomic_DNA"/>
</dbReference>
<evidence type="ECO:0008006" key="3">
    <source>
        <dbReference type="Google" id="ProtNLM"/>
    </source>
</evidence>
<dbReference type="Proteomes" id="UP000655016">
    <property type="component" value="Unassembled WGS sequence"/>
</dbReference>
<reference evidence="2" key="1">
    <citation type="journal article" date="2019" name="Int. J. Syst. Evol. Microbiol.">
        <title>The Global Catalogue of Microorganisms (GCM) 10K type strain sequencing project: providing services to taxonomists for standard genome sequencing and annotation.</title>
        <authorList>
            <consortium name="The Broad Institute Genomics Platform"/>
            <consortium name="The Broad Institute Genome Sequencing Center for Infectious Disease"/>
            <person name="Wu L."/>
            <person name="Ma J."/>
        </authorList>
    </citation>
    <scope>NUCLEOTIDE SEQUENCE [LARGE SCALE GENOMIC DNA]</scope>
    <source>
        <strain evidence="2">CGMCC 1.16060</strain>
    </source>
</reference>
<name>A0ABQ1UYF4_9FLAO</name>
<keyword evidence="2" id="KW-1185">Reference proteome</keyword>
<organism evidence="1 2">
    <name type="scientific">Flavobacterium limi</name>
    <dbReference type="NCBI Taxonomy" id="2045105"/>
    <lineage>
        <taxon>Bacteria</taxon>
        <taxon>Pseudomonadati</taxon>
        <taxon>Bacteroidota</taxon>
        <taxon>Flavobacteriia</taxon>
        <taxon>Flavobacteriales</taxon>
        <taxon>Flavobacteriaceae</taxon>
        <taxon>Flavobacterium</taxon>
    </lineage>
</organism>